<accession>X1F8U8</accession>
<dbReference type="GO" id="GO:0016491">
    <property type="term" value="F:oxidoreductase activity"/>
    <property type="evidence" value="ECO:0007669"/>
    <property type="project" value="UniProtKB-KW"/>
</dbReference>
<dbReference type="PANTHER" id="PTHR47470:SF1">
    <property type="entry name" value="FAD-DEPENDENT OXIDOREDUCTASE 2 FAD BINDING DOMAIN-CONTAINING PROTEIN"/>
    <property type="match status" value="1"/>
</dbReference>
<dbReference type="SUPFAM" id="SSF51905">
    <property type="entry name" value="FAD/NAD(P)-binding domain"/>
    <property type="match status" value="1"/>
</dbReference>
<sequence>MSNTDYDVIVVGSGFGGSVTALRLTEKGYRVGVLEAGRRFTDDQFPKTSWDVRKFVWAPKLGCFG</sequence>
<proteinExistence type="predicted"/>
<reference evidence="5" key="1">
    <citation type="journal article" date="2014" name="Front. Microbiol.">
        <title>High frequency of phylogenetically diverse reductive dehalogenase-homologous genes in deep subseafloor sedimentary metagenomes.</title>
        <authorList>
            <person name="Kawai M."/>
            <person name="Futagami T."/>
            <person name="Toyoda A."/>
            <person name="Takaki Y."/>
            <person name="Nishi S."/>
            <person name="Hori S."/>
            <person name="Arai W."/>
            <person name="Tsubouchi T."/>
            <person name="Morono Y."/>
            <person name="Uchiyama I."/>
            <person name="Ito T."/>
            <person name="Fujiyama A."/>
            <person name="Inagaki F."/>
            <person name="Takami H."/>
        </authorList>
    </citation>
    <scope>NUCLEOTIDE SEQUENCE</scope>
    <source>
        <strain evidence="5">Expedition CK06-06</strain>
    </source>
</reference>
<organism evidence="5">
    <name type="scientific">marine sediment metagenome</name>
    <dbReference type="NCBI Taxonomy" id="412755"/>
    <lineage>
        <taxon>unclassified sequences</taxon>
        <taxon>metagenomes</taxon>
        <taxon>ecological metagenomes</taxon>
    </lineage>
</organism>
<dbReference type="InterPro" id="IPR036188">
    <property type="entry name" value="FAD/NAD-bd_sf"/>
</dbReference>
<feature type="non-terminal residue" evidence="5">
    <location>
        <position position="65"/>
    </location>
</feature>
<dbReference type="InterPro" id="IPR052542">
    <property type="entry name" value="Cholesterol_Oxidase"/>
</dbReference>
<evidence type="ECO:0000256" key="2">
    <source>
        <dbReference type="ARBA" id="ARBA00022630"/>
    </source>
</evidence>
<keyword evidence="3" id="KW-0274">FAD</keyword>
<evidence type="ECO:0000256" key="4">
    <source>
        <dbReference type="ARBA" id="ARBA00023002"/>
    </source>
</evidence>
<keyword evidence="4" id="KW-0560">Oxidoreductase</keyword>
<comment type="cofactor">
    <cofactor evidence="1">
        <name>FAD</name>
        <dbReference type="ChEBI" id="CHEBI:57692"/>
    </cofactor>
</comment>
<dbReference type="EMBL" id="BARU01013889">
    <property type="protein sequence ID" value="GAH42041.1"/>
    <property type="molecule type" value="Genomic_DNA"/>
</dbReference>
<evidence type="ECO:0000256" key="1">
    <source>
        <dbReference type="ARBA" id="ARBA00001974"/>
    </source>
</evidence>
<comment type="caution">
    <text evidence="5">The sequence shown here is derived from an EMBL/GenBank/DDBJ whole genome shotgun (WGS) entry which is preliminary data.</text>
</comment>
<evidence type="ECO:0000256" key="3">
    <source>
        <dbReference type="ARBA" id="ARBA00022827"/>
    </source>
</evidence>
<dbReference type="PANTHER" id="PTHR47470">
    <property type="entry name" value="CHOLESTEROL OXIDASE"/>
    <property type="match status" value="1"/>
</dbReference>
<name>X1F8U8_9ZZZZ</name>
<dbReference type="Pfam" id="PF13450">
    <property type="entry name" value="NAD_binding_8"/>
    <property type="match status" value="1"/>
</dbReference>
<protein>
    <submittedName>
        <fullName evidence="5">Uncharacterized protein</fullName>
    </submittedName>
</protein>
<dbReference type="Gene3D" id="3.50.50.60">
    <property type="entry name" value="FAD/NAD(P)-binding domain"/>
    <property type="match status" value="1"/>
</dbReference>
<gene>
    <name evidence="5" type="ORF">S03H2_24825</name>
</gene>
<evidence type="ECO:0000313" key="5">
    <source>
        <dbReference type="EMBL" id="GAH42041.1"/>
    </source>
</evidence>
<keyword evidence="2" id="KW-0285">Flavoprotein</keyword>
<dbReference type="AlphaFoldDB" id="X1F8U8"/>